<evidence type="ECO:0000313" key="4">
    <source>
        <dbReference type="EMBL" id="SUN45692.1"/>
    </source>
</evidence>
<dbReference type="GO" id="GO:0046872">
    <property type="term" value="F:metal ion binding"/>
    <property type="evidence" value="ECO:0007669"/>
    <property type="project" value="UniProtKB-KW"/>
</dbReference>
<evidence type="ECO:0000259" key="3">
    <source>
        <dbReference type="PROSITE" id="PS51677"/>
    </source>
</evidence>
<dbReference type="EMBL" id="UHFF01000002">
    <property type="protein sequence ID" value="SUN45692.1"/>
    <property type="molecule type" value="Genomic_DNA"/>
</dbReference>
<keyword evidence="1" id="KW-0479">Metal-binding</keyword>
<dbReference type="InterPro" id="IPR002509">
    <property type="entry name" value="NODB_dom"/>
</dbReference>
<dbReference type="SUPFAM" id="SSF88713">
    <property type="entry name" value="Glycoside hydrolase/deacetylase"/>
    <property type="match status" value="1"/>
</dbReference>
<dbReference type="AlphaFoldDB" id="A0A380JPJ5"/>
<name>A0A380JPJ5_9STRE</name>
<dbReference type="Proteomes" id="UP000254461">
    <property type="component" value="Unassembled WGS sequence"/>
</dbReference>
<dbReference type="RefSeq" id="WP_115250753.1">
    <property type="nucleotide sequence ID" value="NZ_UHFF01000002.1"/>
</dbReference>
<gene>
    <name evidence="4" type="primary">xynD</name>
    <name evidence="4" type="ORF">NCTC12092_00616</name>
</gene>
<organism evidence="4 5">
    <name type="scientific">Streptococcus equi subsp. equi</name>
    <dbReference type="NCBI Taxonomy" id="148942"/>
    <lineage>
        <taxon>Bacteria</taxon>
        <taxon>Bacillati</taxon>
        <taxon>Bacillota</taxon>
        <taxon>Bacilli</taxon>
        <taxon>Lactobacillales</taxon>
        <taxon>Streptococcaceae</taxon>
        <taxon>Streptococcus</taxon>
    </lineage>
</organism>
<sequence length="428" mass="48352">MKKLNYILIILLSLLLVGVAFTFIRSWKIGQDTQRIIKLEQTASKDSPKIKKVKHLKKGKQDWYYLSPIEKADDFYVSNLPMSLYQGKRTDKAVIVVKPKLEASHIKQVNQLVIYKTVYKPQLFGLKKTTEKAVSRYHVKEDYSPFKLEELVAGRLDRIEEEVGKLYPGKQIKLSTDTMMEKNQVLSDGFAIDSGNLILLGHMSIPLVSLFDVINPDFLEGSDKTAYEEYLEEKKAKEAEKEGQKLVALTFDDGPDPVTTPQVLDILAKYQAKGTFFMMGSKVVGHEALVKKVSAAGHDVENHSWDHPDLTTLTVDQIQTQINTTNQAIEKACGKRPVYLRPPYGATNDVVRRASGLKEMLWTVDTRDWENRNTAAIMANVKQQLQPGGVVLMHDIHQTSVDALPSIMEYLKAEGYKCVTLSELYGSR</sequence>
<dbReference type="Gene3D" id="3.90.640.30">
    <property type="match status" value="1"/>
</dbReference>
<dbReference type="Pfam" id="PF01522">
    <property type="entry name" value="Polysacc_deac_1"/>
    <property type="match status" value="1"/>
</dbReference>
<feature type="domain" description="NodB homology" evidence="3">
    <location>
        <begin position="245"/>
        <end position="419"/>
    </location>
</feature>
<dbReference type="SUPFAM" id="SSF144015">
    <property type="entry name" value="Peptidoglycan deacetylase N-terminal noncatalytic region"/>
    <property type="match status" value="1"/>
</dbReference>
<dbReference type="PANTHER" id="PTHR10587:SF133">
    <property type="entry name" value="CHITIN DEACETYLASE 1-RELATED"/>
    <property type="match status" value="1"/>
</dbReference>
<dbReference type="InterPro" id="IPR050248">
    <property type="entry name" value="Polysacc_deacetylase_ArnD"/>
</dbReference>
<dbReference type="GO" id="GO:0005975">
    <property type="term" value="P:carbohydrate metabolic process"/>
    <property type="evidence" value="ECO:0007669"/>
    <property type="project" value="InterPro"/>
</dbReference>
<evidence type="ECO:0000256" key="1">
    <source>
        <dbReference type="ARBA" id="ARBA00022723"/>
    </source>
</evidence>
<reference evidence="4 5" key="1">
    <citation type="submission" date="2018-06" db="EMBL/GenBank/DDBJ databases">
        <authorList>
            <consortium name="Pathogen Informatics"/>
            <person name="Doyle S."/>
        </authorList>
    </citation>
    <scope>NUCLEOTIDE SEQUENCE [LARGE SCALE GENOMIC DNA]</scope>
    <source>
        <strain evidence="4 5">NCTC12092</strain>
    </source>
</reference>
<dbReference type="GO" id="GO:0016810">
    <property type="term" value="F:hydrolase activity, acting on carbon-nitrogen (but not peptide) bonds"/>
    <property type="evidence" value="ECO:0007669"/>
    <property type="project" value="InterPro"/>
</dbReference>
<accession>A0A380JPJ5</accession>
<evidence type="ECO:0000313" key="5">
    <source>
        <dbReference type="Proteomes" id="UP000254461"/>
    </source>
</evidence>
<keyword evidence="2" id="KW-0378">Hydrolase</keyword>
<dbReference type="Gene3D" id="3.20.20.370">
    <property type="entry name" value="Glycoside hydrolase/deacetylase"/>
    <property type="match status" value="1"/>
</dbReference>
<evidence type="ECO:0000256" key="2">
    <source>
        <dbReference type="ARBA" id="ARBA00022801"/>
    </source>
</evidence>
<dbReference type="PANTHER" id="PTHR10587">
    <property type="entry name" value="GLYCOSYL TRANSFERASE-RELATED"/>
    <property type="match status" value="1"/>
</dbReference>
<dbReference type="GO" id="GO:0016020">
    <property type="term" value="C:membrane"/>
    <property type="evidence" value="ECO:0007669"/>
    <property type="project" value="TreeGrafter"/>
</dbReference>
<protein>
    <submittedName>
        <fullName evidence="4">Polysaccharide deacetylase</fullName>
    </submittedName>
</protein>
<dbReference type="InterPro" id="IPR011330">
    <property type="entry name" value="Glyco_hydro/deAcase_b/a-brl"/>
</dbReference>
<dbReference type="PROSITE" id="PS51677">
    <property type="entry name" value="NODB"/>
    <property type="match status" value="1"/>
</dbReference>
<proteinExistence type="predicted"/>